<keyword evidence="1" id="KW-0808">Transferase</keyword>
<dbReference type="Gene3D" id="1.10.510.10">
    <property type="entry name" value="Transferase(Phosphotransferase) domain 1"/>
    <property type="match status" value="1"/>
</dbReference>
<keyword evidence="2" id="KW-0547">Nucleotide-binding</keyword>
<dbReference type="EMBL" id="ML739104">
    <property type="protein sequence ID" value="KAE8353223.1"/>
    <property type="molecule type" value="Genomic_DNA"/>
</dbReference>
<dbReference type="InterPro" id="IPR050117">
    <property type="entry name" value="MAPK"/>
</dbReference>
<evidence type="ECO:0000256" key="2">
    <source>
        <dbReference type="ARBA" id="ARBA00022741"/>
    </source>
</evidence>
<keyword evidence="3" id="KW-0067">ATP-binding</keyword>
<accession>A0A5N6Z7R1</accession>
<keyword evidence="1" id="KW-0723">Serine/threonine-protein kinase</keyword>
<dbReference type="GO" id="GO:0004674">
    <property type="term" value="F:protein serine/threonine kinase activity"/>
    <property type="evidence" value="ECO:0007669"/>
    <property type="project" value="UniProtKB-KW"/>
</dbReference>
<dbReference type="GO" id="GO:0005524">
    <property type="term" value="F:ATP binding"/>
    <property type="evidence" value="ECO:0007669"/>
    <property type="project" value="UniProtKB-KW"/>
</dbReference>
<organism evidence="5 6">
    <name type="scientific">Aspergillus coremiiformis</name>
    <dbReference type="NCBI Taxonomy" id="138285"/>
    <lineage>
        <taxon>Eukaryota</taxon>
        <taxon>Fungi</taxon>
        <taxon>Dikarya</taxon>
        <taxon>Ascomycota</taxon>
        <taxon>Pezizomycotina</taxon>
        <taxon>Eurotiomycetes</taxon>
        <taxon>Eurotiomycetidae</taxon>
        <taxon>Eurotiales</taxon>
        <taxon>Aspergillaceae</taxon>
        <taxon>Aspergillus</taxon>
        <taxon>Aspergillus subgen. Circumdati</taxon>
    </lineage>
</organism>
<dbReference type="PROSITE" id="PS50011">
    <property type="entry name" value="PROTEIN_KINASE_DOM"/>
    <property type="match status" value="1"/>
</dbReference>
<evidence type="ECO:0000259" key="4">
    <source>
        <dbReference type="PROSITE" id="PS50011"/>
    </source>
</evidence>
<dbReference type="InterPro" id="IPR000719">
    <property type="entry name" value="Prot_kinase_dom"/>
</dbReference>
<keyword evidence="6" id="KW-1185">Reference proteome</keyword>
<dbReference type="Proteomes" id="UP000327118">
    <property type="component" value="Unassembled WGS sequence"/>
</dbReference>
<proteinExistence type="predicted"/>
<evidence type="ECO:0000313" key="6">
    <source>
        <dbReference type="Proteomes" id="UP000327118"/>
    </source>
</evidence>
<dbReference type="InterPro" id="IPR011009">
    <property type="entry name" value="Kinase-like_dom_sf"/>
</dbReference>
<protein>
    <recommendedName>
        <fullName evidence="4">Protein kinase domain-containing protein</fullName>
    </recommendedName>
</protein>
<reference evidence="6" key="1">
    <citation type="submission" date="2019-04" db="EMBL/GenBank/DDBJ databases">
        <title>Friends and foes A comparative genomics studyof 23 Aspergillus species from section Flavi.</title>
        <authorList>
            <consortium name="DOE Joint Genome Institute"/>
            <person name="Kjaerbolling I."/>
            <person name="Vesth T."/>
            <person name="Frisvad J.C."/>
            <person name="Nybo J.L."/>
            <person name="Theobald S."/>
            <person name="Kildgaard S."/>
            <person name="Isbrandt T."/>
            <person name="Kuo A."/>
            <person name="Sato A."/>
            <person name="Lyhne E.K."/>
            <person name="Kogle M.E."/>
            <person name="Wiebenga A."/>
            <person name="Kun R.S."/>
            <person name="Lubbers R.J."/>
            <person name="Makela M.R."/>
            <person name="Barry K."/>
            <person name="Chovatia M."/>
            <person name="Clum A."/>
            <person name="Daum C."/>
            <person name="Haridas S."/>
            <person name="He G."/>
            <person name="LaButti K."/>
            <person name="Lipzen A."/>
            <person name="Mondo S."/>
            <person name="Riley R."/>
            <person name="Salamov A."/>
            <person name="Simmons B.A."/>
            <person name="Magnuson J.K."/>
            <person name="Henrissat B."/>
            <person name="Mortensen U.H."/>
            <person name="Larsen T.O."/>
            <person name="Devries R.P."/>
            <person name="Grigoriev I.V."/>
            <person name="Machida M."/>
            <person name="Baker S.E."/>
            <person name="Andersen M.R."/>
        </authorList>
    </citation>
    <scope>NUCLEOTIDE SEQUENCE [LARGE SCALE GENOMIC DNA]</scope>
    <source>
        <strain evidence="6">CBS 553.77</strain>
    </source>
</reference>
<sequence>MFSVIRPTLSAARNSFSRTMSSLAPGCTLQGARWDYRILTPIKGDNTHISTVFKAEVIPRENAGNTPKAPPVVLALPSDVIAKENMDRERQTYHLPGINSADCFREMYDKIESTEYIYIYSLIMAVLRASLTSCILLEGHQRVNTDYKPANILLSGIETGSITAKVGDLGLVVPVGSLFNAQPYAMRAPEVFLGQACTEPSQVWAVATMLLCWIKPGILGAWNSPHPLLNEAWCMAKIKQLFPHWSIPTPNKVEKHSLEAAVDAAKSLSKEPDLQGILPFDKEIQKVEMPQQLRDLLRFMLVVNPVERPSPSSVLASREFRSFEEFVKSSWVTAPCS</sequence>
<feature type="domain" description="Protein kinase" evidence="4">
    <location>
        <begin position="1"/>
        <end position="327"/>
    </location>
</feature>
<name>A0A5N6Z7R1_9EURO</name>
<gene>
    <name evidence="5" type="ORF">BDV28DRAFT_157211</name>
</gene>
<dbReference type="OrthoDB" id="5979581at2759"/>
<dbReference type="SUPFAM" id="SSF56112">
    <property type="entry name" value="Protein kinase-like (PK-like)"/>
    <property type="match status" value="1"/>
</dbReference>
<keyword evidence="1" id="KW-0418">Kinase</keyword>
<evidence type="ECO:0000313" key="5">
    <source>
        <dbReference type="EMBL" id="KAE8353223.1"/>
    </source>
</evidence>
<dbReference type="PANTHER" id="PTHR24055">
    <property type="entry name" value="MITOGEN-ACTIVATED PROTEIN KINASE"/>
    <property type="match status" value="1"/>
</dbReference>
<evidence type="ECO:0000256" key="1">
    <source>
        <dbReference type="ARBA" id="ARBA00022527"/>
    </source>
</evidence>
<dbReference type="AlphaFoldDB" id="A0A5N6Z7R1"/>
<evidence type="ECO:0000256" key="3">
    <source>
        <dbReference type="ARBA" id="ARBA00022840"/>
    </source>
</evidence>
<dbReference type="SMART" id="SM00220">
    <property type="entry name" value="S_TKc"/>
    <property type="match status" value="1"/>
</dbReference>